<comment type="similarity">
    <text evidence="1">Belongs to the LysR transcriptional regulatory family.</text>
</comment>
<comment type="caution">
    <text evidence="7">The sequence shown here is derived from an EMBL/GenBank/DDBJ whole genome shotgun (WGS) entry which is preliminary data.</text>
</comment>
<dbReference type="InterPro" id="IPR036390">
    <property type="entry name" value="WH_DNA-bd_sf"/>
</dbReference>
<evidence type="ECO:0000259" key="6">
    <source>
        <dbReference type="PROSITE" id="PS50931"/>
    </source>
</evidence>
<dbReference type="SUPFAM" id="SSF46785">
    <property type="entry name" value="Winged helix' DNA-binding domain"/>
    <property type="match status" value="1"/>
</dbReference>
<dbReference type="InterPro" id="IPR036388">
    <property type="entry name" value="WH-like_DNA-bd_sf"/>
</dbReference>
<evidence type="ECO:0000256" key="3">
    <source>
        <dbReference type="ARBA" id="ARBA00023015"/>
    </source>
</evidence>
<dbReference type="InterPro" id="IPR000847">
    <property type="entry name" value="LysR_HTH_N"/>
</dbReference>
<dbReference type="PANTHER" id="PTHR30126">
    <property type="entry name" value="HTH-TYPE TRANSCRIPTIONAL REGULATOR"/>
    <property type="match status" value="1"/>
</dbReference>
<protein>
    <recommendedName>
        <fullName evidence="2">HTH-type transcriptional regulator CzcR</fullName>
    </recommendedName>
</protein>
<proteinExistence type="inferred from homology"/>
<evidence type="ECO:0000256" key="1">
    <source>
        <dbReference type="ARBA" id="ARBA00009437"/>
    </source>
</evidence>
<keyword evidence="5" id="KW-0804">Transcription</keyword>
<evidence type="ECO:0000256" key="5">
    <source>
        <dbReference type="ARBA" id="ARBA00023163"/>
    </source>
</evidence>
<dbReference type="GO" id="GO:0003700">
    <property type="term" value="F:DNA-binding transcription factor activity"/>
    <property type="evidence" value="ECO:0007669"/>
    <property type="project" value="InterPro"/>
</dbReference>
<evidence type="ECO:0000256" key="4">
    <source>
        <dbReference type="ARBA" id="ARBA00023125"/>
    </source>
</evidence>
<gene>
    <name evidence="7" type="ORF">BWGOE8_40390</name>
</gene>
<dbReference type="InterPro" id="IPR005119">
    <property type="entry name" value="LysR_subst-bd"/>
</dbReference>
<accession>A0A1E8B3H8</accession>
<dbReference type="SUPFAM" id="SSF53850">
    <property type="entry name" value="Periplasmic binding protein-like II"/>
    <property type="match status" value="1"/>
</dbReference>
<dbReference type="Pfam" id="PF00126">
    <property type="entry name" value="HTH_1"/>
    <property type="match status" value="1"/>
</dbReference>
<dbReference type="PROSITE" id="PS50931">
    <property type="entry name" value="HTH_LYSR"/>
    <property type="match status" value="1"/>
</dbReference>
<dbReference type="PANTHER" id="PTHR30126:SF78">
    <property type="entry name" value="HTH LYSR-TYPE DOMAIN-CONTAINING PROTEIN"/>
    <property type="match status" value="1"/>
</dbReference>
<dbReference type="Gene3D" id="3.40.190.290">
    <property type="match status" value="1"/>
</dbReference>
<dbReference type="PATRIC" id="fig|86662.25.peg.4147"/>
<dbReference type="CDD" id="cd05466">
    <property type="entry name" value="PBP2_LTTR_substrate"/>
    <property type="match status" value="1"/>
</dbReference>
<evidence type="ECO:0000313" key="7">
    <source>
        <dbReference type="EMBL" id="OFD74262.1"/>
    </source>
</evidence>
<keyword evidence="4" id="KW-0238">DNA-binding</keyword>
<dbReference type="Gene3D" id="1.10.10.10">
    <property type="entry name" value="Winged helix-like DNA-binding domain superfamily/Winged helix DNA-binding domain"/>
    <property type="match status" value="1"/>
</dbReference>
<sequence>MLIKIRCMEAKERGRKLQIDDFQMMVVLAQESNMRKAAERLFVSQPALSQRLQSMEKQWGMKFFIRSQKGLTITPEGEKVANYAKEMLQREENIKSELALFRTETYGTLKIAVASVIGQYWLPPVLKKFVHKYPSVKISLFTGWSSEVQKQFYEGDVHVAILRGTQEYKGQKQQLFEDELYLVDKEIKDISMLKETNRPFIQFKSDSTYYGQIQNWWYGLFSNPPKRTIVVDQIETCKQLVLNGIGYALLPSTVLKEVQENMYKTPVQLTRETWLLTSDSARQLKQVQAFLEIIEEIQMEK</sequence>
<dbReference type="EMBL" id="LXLT01000061">
    <property type="protein sequence ID" value="OFD74262.1"/>
    <property type="molecule type" value="Genomic_DNA"/>
</dbReference>
<dbReference type="GO" id="GO:0000976">
    <property type="term" value="F:transcription cis-regulatory region binding"/>
    <property type="evidence" value="ECO:0007669"/>
    <property type="project" value="TreeGrafter"/>
</dbReference>
<dbReference type="Proteomes" id="UP000175706">
    <property type="component" value="Unassembled WGS sequence"/>
</dbReference>
<keyword evidence="3" id="KW-0805">Transcription regulation</keyword>
<dbReference type="Pfam" id="PF03466">
    <property type="entry name" value="LysR_substrate"/>
    <property type="match status" value="1"/>
</dbReference>
<name>A0A1E8B3H8_BACMY</name>
<feature type="domain" description="HTH lysR-type" evidence="6">
    <location>
        <begin position="17"/>
        <end position="74"/>
    </location>
</feature>
<evidence type="ECO:0000256" key="2">
    <source>
        <dbReference type="ARBA" id="ARBA00018718"/>
    </source>
</evidence>
<dbReference type="PRINTS" id="PR00039">
    <property type="entry name" value="HTHLYSR"/>
</dbReference>
<reference evidence="7 8" key="1">
    <citation type="submission" date="2016-05" db="EMBL/GenBank/DDBJ databases">
        <title>Bacillus thuringiensis and Bacillus weihenstephanensis as novel biocontrol agents of wilt causing Verticillium species.</title>
        <authorList>
            <person name="Hollensteiner J."/>
            <person name="Wemheuer F."/>
            <person name="Harting R."/>
            <person name="Kolarzyk A."/>
            <person name="Diaz-Valerio S."/>
            <person name="Poehlein A."/>
            <person name="Brzuszkiewicz E."/>
            <person name="Nesemann K."/>
            <person name="Braus-Stromeyer S."/>
            <person name="Braus G."/>
            <person name="Daniel R."/>
            <person name="Liesegang H."/>
        </authorList>
    </citation>
    <scope>NUCLEOTIDE SEQUENCE [LARGE SCALE GENOMIC DNA]</scope>
    <source>
        <strain evidence="7 8">GOE8</strain>
    </source>
</reference>
<organism evidence="7 8">
    <name type="scientific">Bacillus mycoides</name>
    <dbReference type="NCBI Taxonomy" id="1405"/>
    <lineage>
        <taxon>Bacteria</taxon>
        <taxon>Bacillati</taxon>
        <taxon>Bacillota</taxon>
        <taxon>Bacilli</taxon>
        <taxon>Bacillales</taxon>
        <taxon>Bacillaceae</taxon>
        <taxon>Bacillus</taxon>
        <taxon>Bacillus cereus group</taxon>
    </lineage>
</organism>
<dbReference type="AlphaFoldDB" id="A0A1E8B3H8"/>
<evidence type="ECO:0000313" key="8">
    <source>
        <dbReference type="Proteomes" id="UP000175706"/>
    </source>
</evidence>